<dbReference type="InterPro" id="IPR032781">
    <property type="entry name" value="ABC_tran_Xtn"/>
</dbReference>
<gene>
    <name evidence="5" type="ORF">SAMEA4029009_CIC11G00000002453</name>
</gene>
<dbReference type="AlphaFoldDB" id="A0A1L0D4M1"/>
<name>A0A1L0D4M1_9ASCO</name>
<evidence type="ECO:0000313" key="6">
    <source>
        <dbReference type="Proteomes" id="UP000182259"/>
    </source>
</evidence>
<dbReference type="EMBL" id="LT635764">
    <property type="protein sequence ID" value="SGZ50936.1"/>
    <property type="molecule type" value="Genomic_DNA"/>
</dbReference>
<dbReference type="InterPro" id="IPR050611">
    <property type="entry name" value="ABCF"/>
</dbReference>
<accession>A0A1L0D4M1</accession>
<dbReference type="CDD" id="cd03221">
    <property type="entry name" value="ABCF_EF-3"/>
    <property type="match status" value="1"/>
</dbReference>
<dbReference type="InterPro" id="IPR003593">
    <property type="entry name" value="AAA+_ATPase"/>
</dbReference>
<dbReference type="SMART" id="SM00382">
    <property type="entry name" value="AAA"/>
    <property type="match status" value="2"/>
</dbReference>
<protein>
    <submittedName>
        <fullName evidence="5">CIC11C00000002453</fullName>
    </submittedName>
</protein>
<reference evidence="5 6" key="1">
    <citation type="submission" date="2016-10" db="EMBL/GenBank/DDBJ databases">
        <authorList>
            <person name="de Groot N.N."/>
        </authorList>
    </citation>
    <scope>NUCLEOTIDE SEQUENCE [LARGE SCALE GENOMIC DNA]</scope>
    <source>
        <strain evidence="5 6">PYCC 4715</strain>
    </source>
</reference>
<sequence>MPKKSRKNQTNDNDEDQIVATSQVSRFHKETLTTLSKDIDLKTVNITAGLKDLIVDSDLRLFEGVKYGVIGPNGCGKTTLLKCIGYKRIPGIASNLRTLYVEQIGIEDENVSVLETVLRSDKARIDLLRQQGILENALESEDSLTIRKAIHSINLIDRQHELRAAQKIAAERSGARGFRARKELVEQEKLMEEMETLRIDDSCVGEDDVEQAQEMLNEITESLAVYESEELLKANAIKILTGLGFSTRMQTEPTSMLSGGWKIRASLASALLIKPNILLLDEPTNHLDLPTVLWLQNYLSLLEGVTLVTVSHNRAFLNAVAEEMIIVKDCHLEYFVGNYDEYVADHAEKQAHLASKAEAVEKKKEAITLSVEKALANAKKSGDDKKVQSMVSKKKKLDRLGMDVNEKGHRFKLNRDRAGYHLDIRDDIVVEKELVPDNWKVEQPYKLRYSGDILVMNNVGFRYDKNVIFGRVNFSVGQRARIAIVGANGTGKSTFCKLLTNEALPSVGTIERPGNPTIGSFEQFNVESFLKKYDESVTPLAIMMEMYPDRKEAQYRNCLGKFGVRGNTAIKPLRMLSGGEMARTKLALNFFELSPHLLILDEPTNHLDMLSIESLAELIDKYEGAVIVASHDQFFVSKIAKEIYTFDKKQLKKLESMESYVSKLSMA</sequence>
<evidence type="ECO:0000259" key="4">
    <source>
        <dbReference type="PROSITE" id="PS50893"/>
    </source>
</evidence>
<organism evidence="5 6">
    <name type="scientific">Sungouiella intermedia</name>
    <dbReference type="NCBI Taxonomy" id="45354"/>
    <lineage>
        <taxon>Eukaryota</taxon>
        <taxon>Fungi</taxon>
        <taxon>Dikarya</taxon>
        <taxon>Ascomycota</taxon>
        <taxon>Saccharomycotina</taxon>
        <taxon>Pichiomycetes</taxon>
        <taxon>Metschnikowiaceae</taxon>
        <taxon>Sungouiella</taxon>
    </lineage>
</organism>
<keyword evidence="3" id="KW-0067">ATP-binding</keyword>
<evidence type="ECO:0000256" key="2">
    <source>
        <dbReference type="ARBA" id="ARBA00022741"/>
    </source>
</evidence>
<dbReference type="Gene3D" id="3.40.50.300">
    <property type="entry name" value="P-loop containing nucleotide triphosphate hydrolases"/>
    <property type="match status" value="2"/>
</dbReference>
<dbReference type="PROSITE" id="PS50893">
    <property type="entry name" value="ABC_TRANSPORTER_2"/>
    <property type="match status" value="2"/>
</dbReference>
<feature type="domain" description="ABC transporter" evidence="4">
    <location>
        <begin position="39"/>
        <end position="354"/>
    </location>
</feature>
<dbReference type="Pfam" id="PF00005">
    <property type="entry name" value="ABC_tran"/>
    <property type="match status" value="2"/>
</dbReference>
<keyword evidence="1" id="KW-0677">Repeat</keyword>
<dbReference type="GO" id="GO:0005524">
    <property type="term" value="F:ATP binding"/>
    <property type="evidence" value="ECO:0007669"/>
    <property type="project" value="UniProtKB-KW"/>
</dbReference>
<evidence type="ECO:0000313" key="5">
    <source>
        <dbReference type="EMBL" id="SGZ50936.1"/>
    </source>
</evidence>
<dbReference type="InterPro" id="IPR003439">
    <property type="entry name" value="ABC_transporter-like_ATP-bd"/>
</dbReference>
<dbReference type="Proteomes" id="UP000182259">
    <property type="component" value="Chromosome I"/>
</dbReference>
<evidence type="ECO:0000256" key="1">
    <source>
        <dbReference type="ARBA" id="ARBA00022737"/>
    </source>
</evidence>
<proteinExistence type="predicted"/>
<dbReference type="PANTHER" id="PTHR19211">
    <property type="entry name" value="ATP-BINDING TRANSPORT PROTEIN-RELATED"/>
    <property type="match status" value="1"/>
</dbReference>
<dbReference type="Pfam" id="PF12848">
    <property type="entry name" value="ABC_tran_Xtn"/>
    <property type="match status" value="1"/>
</dbReference>
<evidence type="ECO:0000256" key="3">
    <source>
        <dbReference type="ARBA" id="ARBA00022840"/>
    </source>
</evidence>
<feature type="domain" description="ABC transporter" evidence="4">
    <location>
        <begin position="454"/>
        <end position="667"/>
    </location>
</feature>
<dbReference type="PANTHER" id="PTHR19211:SF129">
    <property type="entry name" value="ABC TRANSPORTER ATP-BINDING PROTEIN"/>
    <property type="match status" value="1"/>
</dbReference>
<dbReference type="InterPro" id="IPR027417">
    <property type="entry name" value="P-loop_NTPase"/>
</dbReference>
<dbReference type="GO" id="GO:0016887">
    <property type="term" value="F:ATP hydrolysis activity"/>
    <property type="evidence" value="ECO:0007669"/>
    <property type="project" value="InterPro"/>
</dbReference>
<dbReference type="SUPFAM" id="SSF52540">
    <property type="entry name" value="P-loop containing nucleoside triphosphate hydrolases"/>
    <property type="match status" value="2"/>
</dbReference>
<keyword evidence="2" id="KW-0547">Nucleotide-binding</keyword>
<dbReference type="FunFam" id="3.40.50.300:FF:000011">
    <property type="entry name" value="Putative ABC transporter ATP-binding component"/>
    <property type="match status" value="1"/>
</dbReference>